<evidence type="ECO:0000313" key="1">
    <source>
        <dbReference type="EMBL" id="RDY09525.1"/>
    </source>
</evidence>
<feature type="non-terminal residue" evidence="1">
    <location>
        <position position="1"/>
    </location>
</feature>
<dbReference type="Proteomes" id="UP000257109">
    <property type="component" value="Unassembled WGS sequence"/>
</dbReference>
<sequence length="72" mass="8226">MSCLGIVDLEASLILDIILAFGIQLNKNILQLKRKIYPLPYALQIFKMVEYHFQMTMSKSLMIELGSSFTSL</sequence>
<proteinExistence type="predicted"/>
<dbReference type="AlphaFoldDB" id="A0A371I3B9"/>
<accession>A0A371I3B9</accession>
<evidence type="ECO:0000313" key="2">
    <source>
        <dbReference type="Proteomes" id="UP000257109"/>
    </source>
</evidence>
<dbReference type="EMBL" id="QJKJ01001032">
    <property type="protein sequence ID" value="RDY09525.1"/>
    <property type="molecule type" value="Genomic_DNA"/>
</dbReference>
<name>A0A371I3B9_MUCPR</name>
<keyword evidence="2" id="KW-1185">Reference proteome</keyword>
<gene>
    <name evidence="1" type="ORF">CR513_06096</name>
</gene>
<organism evidence="1 2">
    <name type="scientific">Mucuna pruriens</name>
    <name type="common">Velvet bean</name>
    <name type="synonym">Dolichos pruriens</name>
    <dbReference type="NCBI Taxonomy" id="157652"/>
    <lineage>
        <taxon>Eukaryota</taxon>
        <taxon>Viridiplantae</taxon>
        <taxon>Streptophyta</taxon>
        <taxon>Embryophyta</taxon>
        <taxon>Tracheophyta</taxon>
        <taxon>Spermatophyta</taxon>
        <taxon>Magnoliopsida</taxon>
        <taxon>eudicotyledons</taxon>
        <taxon>Gunneridae</taxon>
        <taxon>Pentapetalae</taxon>
        <taxon>rosids</taxon>
        <taxon>fabids</taxon>
        <taxon>Fabales</taxon>
        <taxon>Fabaceae</taxon>
        <taxon>Papilionoideae</taxon>
        <taxon>50 kb inversion clade</taxon>
        <taxon>NPAAA clade</taxon>
        <taxon>indigoferoid/millettioid clade</taxon>
        <taxon>Phaseoleae</taxon>
        <taxon>Mucuna</taxon>
    </lineage>
</organism>
<protein>
    <submittedName>
        <fullName evidence="1">Uncharacterized protein</fullName>
    </submittedName>
</protein>
<reference evidence="1" key="1">
    <citation type="submission" date="2018-05" db="EMBL/GenBank/DDBJ databases">
        <title>Draft genome of Mucuna pruriens seed.</title>
        <authorList>
            <person name="Nnadi N.E."/>
            <person name="Vos R."/>
            <person name="Hasami M.H."/>
            <person name="Devisetty U.K."/>
            <person name="Aguiy J.C."/>
        </authorList>
    </citation>
    <scope>NUCLEOTIDE SEQUENCE [LARGE SCALE GENOMIC DNA]</scope>
    <source>
        <strain evidence="1">JCA_2017</strain>
    </source>
</reference>
<comment type="caution">
    <text evidence="1">The sequence shown here is derived from an EMBL/GenBank/DDBJ whole genome shotgun (WGS) entry which is preliminary data.</text>
</comment>